<dbReference type="PANTHER" id="PTHR43884">
    <property type="entry name" value="ACYL-COA DEHYDROGENASE"/>
    <property type="match status" value="1"/>
</dbReference>
<dbReference type="Gene3D" id="2.40.110.10">
    <property type="entry name" value="Butyryl-CoA Dehydrogenase, subunit A, domain 2"/>
    <property type="match status" value="1"/>
</dbReference>
<dbReference type="Gene3D" id="1.10.540.10">
    <property type="entry name" value="Acyl-CoA dehydrogenase/oxidase, N-terminal domain"/>
    <property type="match status" value="1"/>
</dbReference>
<dbReference type="InterPro" id="IPR046373">
    <property type="entry name" value="Acyl-CoA_Oxase/DH_mid-dom_sf"/>
</dbReference>
<dbReference type="GO" id="GO:0050660">
    <property type="term" value="F:flavin adenine dinucleotide binding"/>
    <property type="evidence" value="ECO:0007669"/>
    <property type="project" value="InterPro"/>
</dbReference>
<keyword evidence="3" id="KW-0285">Flavoprotein</keyword>
<dbReference type="InterPro" id="IPR037069">
    <property type="entry name" value="AcylCoA_DH/ox_N_sf"/>
</dbReference>
<dbReference type="EMBL" id="FXXP01000004">
    <property type="protein sequence ID" value="SMX30380.1"/>
    <property type="molecule type" value="Genomic_DNA"/>
</dbReference>
<evidence type="ECO:0000256" key="4">
    <source>
        <dbReference type="ARBA" id="ARBA00022827"/>
    </source>
</evidence>
<dbReference type="EC" id="1.3.1.95" evidence="8"/>
<protein>
    <submittedName>
        <fullName evidence="8">Acryloyl-CoA reductase (NADH)</fullName>
        <ecNumber evidence="8">1.3.1.95</ecNumber>
    </submittedName>
</protein>
<organism evidence="8 9">
    <name type="scientific">Pelagimonas phthalicica</name>
    <dbReference type="NCBI Taxonomy" id="1037362"/>
    <lineage>
        <taxon>Bacteria</taxon>
        <taxon>Pseudomonadati</taxon>
        <taxon>Pseudomonadota</taxon>
        <taxon>Alphaproteobacteria</taxon>
        <taxon>Rhodobacterales</taxon>
        <taxon>Roseobacteraceae</taxon>
        <taxon>Pelagimonas</taxon>
    </lineage>
</organism>
<comment type="cofactor">
    <cofactor evidence="1">
        <name>FAD</name>
        <dbReference type="ChEBI" id="CHEBI:57692"/>
    </cofactor>
</comment>
<dbReference type="Pfam" id="PF00441">
    <property type="entry name" value="Acyl-CoA_dh_1"/>
    <property type="match status" value="1"/>
</dbReference>
<dbReference type="InterPro" id="IPR009075">
    <property type="entry name" value="AcylCo_DH/oxidase_C"/>
</dbReference>
<dbReference type="InterPro" id="IPR036250">
    <property type="entry name" value="AcylCo_DH-like_C"/>
</dbReference>
<dbReference type="GO" id="GO:0003995">
    <property type="term" value="F:acyl-CoA dehydrogenase activity"/>
    <property type="evidence" value="ECO:0007669"/>
    <property type="project" value="TreeGrafter"/>
</dbReference>
<keyword evidence="5 8" id="KW-0560">Oxidoreductase</keyword>
<evidence type="ECO:0000256" key="2">
    <source>
        <dbReference type="ARBA" id="ARBA00009347"/>
    </source>
</evidence>
<evidence type="ECO:0000259" key="6">
    <source>
        <dbReference type="Pfam" id="PF00441"/>
    </source>
</evidence>
<evidence type="ECO:0000256" key="3">
    <source>
        <dbReference type="ARBA" id="ARBA00022630"/>
    </source>
</evidence>
<dbReference type="InterPro" id="IPR009100">
    <property type="entry name" value="AcylCoA_DH/oxidase_NM_dom_sf"/>
</dbReference>
<comment type="similarity">
    <text evidence="2">Belongs to the acyl-CoA dehydrogenase family.</text>
</comment>
<evidence type="ECO:0000256" key="5">
    <source>
        <dbReference type="ARBA" id="ARBA00023002"/>
    </source>
</evidence>
<gene>
    <name evidence="8" type="primary">acrC_5</name>
    <name evidence="8" type="ORF">TRP8649_04523</name>
</gene>
<dbReference type="Gene3D" id="1.20.140.10">
    <property type="entry name" value="Butyryl-CoA Dehydrogenase, subunit A, domain 3"/>
    <property type="match status" value="1"/>
</dbReference>
<dbReference type="SUPFAM" id="SSF56645">
    <property type="entry name" value="Acyl-CoA dehydrogenase NM domain-like"/>
    <property type="match status" value="1"/>
</dbReference>
<evidence type="ECO:0000313" key="8">
    <source>
        <dbReference type="EMBL" id="SMX30380.1"/>
    </source>
</evidence>
<feature type="domain" description="Acyl-CoA dehydrogenase/oxidase C-terminal" evidence="6">
    <location>
        <begin position="214"/>
        <end position="331"/>
    </location>
</feature>
<dbReference type="AlphaFoldDB" id="A0A238JI75"/>
<evidence type="ECO:0000256" key="1">
    <source>
        <dbReference type="ARBA" id="ARBA00001974"/>
    </source>
</evidence>
<dbReference type="Pfam" id="PF02771">
    <property type="entry name" value="Acyl-CoA_dh_N"/>
    <property type="match status" value="1"/>
</dbReference>
<dbReference type="PANTHER" id="PTHR43884:SF20">
    <property type="entry name" value="ACYL-COA DEHYDROGENASE FADE28"/>
    <property type="match status" value="1"/>
</dbReference>
<evidence type="ECO:0000259" key="7">
    <source>
        <dbReference type="Pfam" id="PF02771"/>
    </source>
</evidence>
<sequence length="360" mass="38729">MDFNLSEDHQLLSNTLNRFLGDNYDIEKRNEAGFTAPYHLQDMWNGLAELGVIGALVSEEKGGFGGSAEDISVVFEELGRSLCVEPMLGTLLALRVLSDHGQDERVEQIISGESRAALAVYEPNMSCDLSAMEATAVEQDGVWRLNGRKSAIYGAPGSDFVVVAAKTESGTGLFFLENPVLICAAMVDGGGVADLVMENTAAECLALDAETSLTSALDLGRIALCAEAVGAMSALQDLTVDYLKQRKQFGTTLSSFQALQHRAVNMQIEIEQCRSIVISAVGQFGQPGGERNVSMAKNLIGRAGRLMSEESIQLHGGIGMTWEYPGAHFAKRLVMIDHQLGDQNDHAMRLIATGAKQLVD</sequence>
<keyword evidence="9" id="KW-1185">Reference proteome</keyword>
<dbReference type="GO" id="GO:0043958">
    <property type="term" value="F:acryloyl-CoA reductase (NADH) activity"/>
    <property type="evidence" value="ECO:0007669"/>
    <property type="project" value="UniProtKB-EC"/>
</dbReference>
<dbReference type="OrthoDB" id="7328575at2"/>
<dbReference type="Proteomes" id="UP000225972">
    <property type="component" value="Unassembled WGS sequence"/>
</dbReference>
<proteinExistence type="inferred from homology"/>
<keyword evidence="4" id="KW-0274">FAD</keyword>
<dbReference type="SUPFAM" id="SSF47203">
    <property type="entry name" value="Acyl-CoA dehydrogenase C-terminal domain-like"/>
    <property type="match status" value="1"/>
</dbReference>
<evidence type="ECO:0000313" key="9">
    <source>
        <dbReference type="Proteomes" id="UP000225972"/>
    </source>
</evidence>
<dbReference type="CDD" id="cd00567">
    <property type="entry name" value="ACAD"/>
    <property type="match status" value="1"/>
</dbReference>
<name>A0A238JI75_9RHOB</name>
<reference evidence="9" key="1">
    <citation type="submission" date="2017-05" db="EMBL/GenBank/DDBJ databases">
        <authorList>
            <person name="Rodrigo-Torres L."/>
            <person name="Arahal R. D."/>
            <person name="Lucena T."/>
        </authorList>
    </citation>
    <scope>NUCLEOTIDE SEQUENCE [LARGE SCALE GENOMIC DNA]</scope>
    <source>
        <strain evidence="9">CECT 8649</strain>
    </source>
</reference>
<feature type="domain" description="Acyl-CoA dehydrogenase/oxidase N-terminal" evidence="7">
    <location>
        <begin position="6"/>
        <end position="107"/>
    </location>
</feature>
<dbReference type="InterPro" id="IPR013786">
    <property type="entry name" value="AcylCoA_DH/ox_N"/>
</dbReference>
<accession>A0A238JI75</accession>